<gene>
    <name evidence="4" type="ORF">DB32_000145</name>
</gene>
<feature type="chain" id="PRO_5002512887" evidence="3">
    <location>
        <begin position="23"/>
        <end position="573"/>
    </location>
</feature>
<dbReference type="KEGG" id="samy:DB32_000145"/>
<dbReference type="RefSeq" id="WP_053230478.1">
    <property type="nucleotide sequence ID" value="NZ_CP011125.1"/>
</dbReference>
<dbReference type="GO" id="GO:0004252">
    <property type="term" value="F:serine-type endopeptidase activity"/>
    <property type="evidence" value="ECO:0007669"/>
    <property type="project" value="InterPro"/>
</dbReference>
<dbReference type="Gene3D" id="2.40.10.120">
    <property type="match status" value="1"/>
</dbReference>
<dbReference type="Proteomes" id="UP000034883">
    <property type="component" value="Chromosome"/>
</dbReference>
<dbReference type="PRINTS" id="PR00834">
    <property type="entry name" value="PROTEASES2C"/>
</dbReference>
<dbReference type="SUPFAM" id="SSF50494">
    <property type="entry name" value="Trypsin-like serine proteases"/>
    <property type="match status" value="1"/>
</dbReference>
<keyword evidence="5" id="KW-1185">Reference proteome</keyword>
<dbReference type="EMBL" id="CP011125">
    <property type="protein sequence ID" value="AKF02997.1"/>
    <property type="molecule type" value="Genomic_DNA"/>
</dbReference>
<evidence type="ECO:0000313" key="5">
    <source>
        <dbReference type="Proteomes" id="UP000034883"/>
    </source>
</evidence>
<dbReference type="InterPro" id="IPR051201">
    <property type="entry name" value="Chloro_Bact_Ser_Proteases"/>
</dbReference>
<accession>A0A0F6YFR6</accession>
<dbReference type="InterPro" id="IPR001940">
    <property type="entry name" value="Peptidase_S1C"/>
</dbReference>
<organism evidence="4 5">
    <name type="scientific">Sandaracinus amylolyticus</name>
    <dbReference type="NCBI Taxonomy" id="927083"/>
    <lineage>
        <taxon>Bacteria</taxon>
        <taxon>Pseudomonadati</taxon>
        <taxon>Myxococcota</taxon>
        <taxon>Polyangia</taxon>
        <taxon>Polyangiales</taxon>
        <taxon>Sandaracinaceae</taxon>
        <taxon>Sandaracinus</taxon>
    </lineage>
</organism>
<evidence type="ECO:0000256" key="1">
    <source>
        <dbReference type="ARBA" id="ARBA00022670"/>
    </source>
</evidence>
<name>A0A0F6YFR6_9BACT</name>
<evidence type="ECO:0000256" key="2">
    <source>
        <dbReference type="ARBA" id="ARBA00022801"/>
    </source>
</evidence>
<evidence type="ECO:0000313" key="4">
    <source>
        <dbReference type="EMBL" id="AKF02997.1"/>
    </source>
</evidence>
<keyword evidence="2" id="KW-0378">Hydrolase</keyword>
<sequence>MRRSTCWSLLITLLLGARIASAQDAVPPTDAPAAAVAPPSDPLGYSTIDRATVRVFAVRGVDAMRIDSQSGRARMLATPDAGHGSGVLVDPSGIVVTAAHVVSDAALLAVWVPGHDRAFPAAVIHRDTERDIAFLAVGATFESFVALEERPALHVRQEVHAIGYPLDPRRTDPQSSRGIVSGVLPEGFLQLDMALNPGNSGGPLIDADERIVGFVVARGNPEAGVQSIGFAQPVGPVIELLRAHVTGSSALETARARLTDGARSTEIADLVALLVRVGAHELIRDVIAVLDDGRHSEILDRLRRLSESTQDPEVLALTAAYFWDAAAVVLERAGGAMRASQLPEGPERTLVIELLRRSVALCHRAAQLDPLLPRRAPFVARVVYYFDAEPHDEAPQVITPVVAVTPDTTVDVPAPPAITPARPPSPYRDPRVLYRFGIAALTAPSGGFALDVGAASFGVAWSPATLRLGLLALDARIGGTFTGGSWSGEGLFSAHFDVGATVRLGERYGAAIGAAWTPGGLWSGQASGLTVAGWRAFAGVQLDVATVGLGWRGMQLDRAPAFHALEAYVELGW</sequence>
<reference evidence="4 5" key="1">
    <citation type="submission" date="2015-03" db="EMBL/GenBank/DDBJ databases">
        <title>Genome assembly of Sandaracinus amylolyticus DSM 53668.</title>
        <authorList>
            <person name="Sharma G."/>
            <person name="Subramanian S."/>
        </authorList>
    </citation>
    <scope>NUCLEOTIDE SEQUENCE [LARGE SCALE GENOMIC DNA]</scope>
    <source>
        <strain evidence="4 5">DSM 53668</strain>
    </source>
</reference>
<dbReference type="InterPro" id="IPR009003">
    <property type="entry name" value="Peptidase_S1_PA"/>
</dbReference>
<dbReference type="GO" id="GO:0006508">
    <property type="term" value="P:proteolysis"/>
    <property type="evidence" value="ECO:0007669"/>
    <property type="project" value="UniProtKB-KW"/>
</dbReference>
<protein>
    <submittedName>
        <fullName evidence="4">Serine protease</fullName>
    </submittedName>
</protein>
<feature type="signal peptide" evidence="3">
    <location>
        <begin position="1"/>
        <end position="22"/>
    </location>
</feature>
<dbReference type="AlphaFoldDB" id="A0A0F6YFR6"/>
<dbReference type="PANTHER" id="PTHR43343">
    <property type="entry name" value="PEPTIDASE S12"/>
    <property type="match status" value="1"/>
</dbReference>
<keyword evidence="1 4" id="KW-0645">Protease</keyword>
<dbReference type="STRING" id="927083.DB32_000145"/>
<evidence type="ECO:0000256" key="3">
    <source>
        <dbReference type="SAM" id="SignalP"/>
    </source>
</evidence>
<keyword evidence="3" id="KW-0732">Signal</keyword>
<dbReference type="PANTHER" id="PTHR43343:SF3">
    <property type="entry name" value="PROTEASE DO-LIKE 8, CHLOROPLASTIC"/>
    <property type="match status" value="1"/>
</dbReference>
<dbReference type="Pfam" id="PF13365">
    <property type="entry name" value="Trypsin_2"/>
    <property type="match status" value="1"/>
</dbReference>
<proteinExistence type="predicted"/>